<feature type="domain" description="Fungal STAND N-terminal Goodbye" evidence="3">
    <location>
        <begin position="63"/>
        <end position="191"/>
    </location>
</feature>
<evidence type="ECO:0000259" key="4">
    <source>
        <dbReference type="Pfam" id="PF24883"/>
    </source>
</evidence>
<gene>
    <name evidence="5" type="ORF">CERSUDRAFT_142402</name>
</gene>
<dbReference type="InterPro" id="IPR056884">
    <property type="entry name" value="NPHP3-like_N"/>
</dbReference>
<evidence type="ECO:0000313" key="5">
    <source>
        <dbReference type="EMBL" id="EMD33427.1"/>
    </source>
</evidence>
<dbReference type="EMBL" id="KB445806">
    <property type="protein sequence ID" value="EMD33427.1"/>
    <property type="molecule type" value="Genomic_DNA"/>
</dbReference>
<reference evidence="5 6" key="1">
    <citation type="journal article" date="2012" name="Proc. Natl. Acad. Sci. U.S.A.">
        <title>Comparative genomics of Ceriporiopsis subvermispora and Phanerochaete chrysosporium provide insight into selective ligninolysis.</title>
        <authorList>
            <person name="Fernandez-Fueyo E."/>
            <person name="Ruiz-Duenas F.J."/>
            <person name="Ferreira P."/>
            <person name="Floudas D."/>
            <person name="Hibbett D.S."/>
            <person name="Canessa P."/>
            <person name="Larrondo L.F."/>
            <person name="James T.Y."/>
            <person name="Seelenfreund D."/>
            <person name="Lobos S."/>
            <person name="Polanco R."/>
            <person name="Tello M."/>
            <person name="Honda Y."/>
            <person name="Watanabe T."/>
            <person name="Watanabe T."/>
            <person name="Ryu J.S."/>
            <person name="Kubicek C.P."/>
            <person name="Schmoll M."/>
            <person name="Gaskell J."/>
            <person name="Hammel K.E."/>
            <person name="St John F.J."/>
            <person name="Vanden Wymelenberg A."/>
            <person name="Sabat G."/>
            <person name="Splinter BonDurant S."/>
            <person name="Syed K."/>
            <person name="Yadav J.S."/>
            <person name="Doddapaneni H."/>
            <person name="Subramanian V."/>
            <person name="Lavin J.L."/>
            <person name="Oguiza J.A."/>
            <person name="Perez G."/>
            <person name="Pisabarro A.G."/>
            <person name="Ramirez L."/>
            <person name="Santoyo F."/>
            <person name="Master E."/>
            <person name="Coutinho P.M."/>
            <person name="Henrissat B."/>
            <person name="Lombard V."/>
            <person name="Magnuson J.K."/>
            <person name="Kuees U."/>
            <person name="Hori C."/>
            <person name="Igarashi K."/>
            <person name="Samejima M."/>
            <person name="Held B.W."/>
            <person name="Barry K.W."/>
            <person name="LaButti K.M."/>
            <person name="Lapidus A."/>
            <person name="Lindquist E.A."/>
            <person name="Lucas S.M."/>
            <person name="Riley R."/>
            <person name="Salamov A.A."/>
            <person name="Hoffmeister D."/>
            <person name="Schwenk D."/>
            <person name="Hadar Y."/>
            <person name="Yarden O."/>
            <person name="de Vries R.P."/>
            <person name="Wiebenga A."/>
            <person name="Stenlid J."/>
            <person name="Eastwood D."/>
            <person name="Grigoriev I.V."/>
            <person name="Berka R.M."/>
            <person name="Blanchette R.A."/>
            <person name="Kersten P."/>
            <person name="Martinez A.T."/>
            <person name="Vicuna R."/>
            <person name="Cullen D."/>
        </authorList>
    </citation>
    <scope>NUCLEOTIDE SEQUENCE [LARGE SCALE GENOMIC DNA]</scope>
    <source>
        <strain evidence="5 6">B</strain>
    </source>
</reference>
<organism evidence="5 6">
    <name type="scientific">Ceriporiopsis subvermispora (strain B)</name>
    <name type="common">White-rot fungus</name>
    <name type="synonym">Gelatoporia subvermispora</name>
    <dbReference type="NCBI Taxonomy" id="914234"/>
    <lineage>
        <taxon>Eukaryota</taxon>
        <taxon>Fungi</taxon>
        <taxon>Dikarya</taxon>
        <taxon>Basidiomycota</taxon>
        <taxon>Agaricomycotina</taxon>
        <taxon>Agaricomycetes</taxon>
        <taxon>Polyporales</taxon>
        <taxon>Gelatoporiaceae</taxon>
        <taxon>Gelatoporia</taxon>
    </lineage>
</organism>
<keyword evidence="6" id="KW-1185">Reference proteome</keyword>
<dbReference type="Pfam" id="PF17109">
    <property type="entry name" value="Goodbye"/>
    <property type="match status" value="1"/>
</dbReference>
<evidence type="ECO:0000256" key="1">
    <source>
        <dbReference type="ARBA" id="ARBA00022737"/>
    </source>
</evidence>
<proteinExistence type="predicted"/>
<dbReference type="STRING" id="914234.M2R5K8"/>
<dbReference type="Proteomes" id="UP000016930">
    <property type="component" value="Unassembled WGS sequence"/>
</dbReference>
<dbReference type="InterPro" id="IPR027417">
    <property type="entry name" value="P-loop_NTPase"/>
</dbReference>
<dbReference type="InterPro" id="IPR031350">
    <property type="entry name" value="Goodbye_dom"/>
</dbReference>
<sequence>MSSPTISQTYQSVTPADQATVPPSPLLQTADLPEQQIEQGPPNFPPSPVSGTSVVPMELTLLWKEALDEYAKQTGTELDAEPLTILLKGCNSVKDIMTILEKHTETFNEFRDGGAKVQLLRMLKPIATAVLALQPIETLGEGVGMVFQPARTIVGAIVVLLKATKNISSSYDSLVDLLSCVSKFLERLYIYTGMSLTMAMKETRVKTLANVISILALATKEVEQNRLKKYPSINHNLALRSYSEGTCAWFIDGQVMGEWKTASSLLWINGKPGSGKTMLCTAMIENIRQLCLIQSNSILAYFYCDFQDAAKQSARGLLSHLLIHFSAASHACSQLLSDLWSSHRDGSQQPSEPELCRCLKRMLELLADHDYLYIIIDALDECPDSSLHSKRRDVLTFIREMVEWRYQNVHICVTSRPEQDIREAVESLSHRSISLHAESGQSDEISSYVRSVIESDCAFRRWKASDRALAIQRLSKDANGMFRWAFCQLEMIRQCLPATIRKVLDDLPKTLDETYRRVLQTLDTPSWEYTHRLFECLIVCIRPLRVDELAEVLAIDYDSGPIPQYWKDWRPMDPTESVLSLCS</sequence>
<name>M2R5K8_CERS8</name>
<evidence type="ECO:0008006" key="7">
    <source>
        <dbReference type="Google" id="ProtNLM"/>
    </source>
</evidence>
<dbReference type="Pfam" id="PF24883">
    <property type="entry name" value="NPHP3_N"/>
    <property type="match status" value="1"/>
</dbReference>
<dbReference type="HOGENOM" id="CLU_011469_0_0_1"/>
<feature type="compositionally biased region" description="Polar residues" evidence="2">
    <location>
        <begin position="1"/>
        <end position="17"/>
    </location>
</feature>
<dbReference type="Gene3D" id="3.40.50.300">
    <property type="entry name" value="P-loop containing nucleotide triphosphate hydrolases"/>
    <property type="match status" value="1"/>
</dbReference>
<feature type="domain" description="Nephrocystin 3-like N-terminal" evidence="4">
    <location>
        <begin position="245"/>
        <end position="416"/>
    </location>
</feature>
<dbReference type="PANTHER" id="PTHR10039">
    <property type="entry name" value="AMELOGENIN"/>
    <property type="match status" value="1"/>
</dbReference>
<accession>M2R5K8</accession>
<evidence type="ECO:0000256" key="2">
    <source>
        <dbReference type="SAM" id="MobiDB-lite"/>
    </source>
</evidence>
<keyword evidence="1" id="KW-0677">Repeat</keyword>
<dbReference type="OrthoDB" id="7464126at2759"/>
<dbReference type="AlphaFoldDB" id="M2R5K8"/>
<dbReference type="SUPFAM" id="SSF52540">
    <property type="entry name" value="P-loop containing nucleoside triphosphate hydrolases"/>
    <property type="match status" value="1"/>
</dbReference>
<feature type="region of interest" description="Disordered" evidence="2">
    <location>
        <begin position="1"/>
        <end position="51"/>
    </location>
</feature>
<protein>
    <recommendedName>
        <fullName evidence="7">NACHT domain-containing protein</fullName>
    </recommendedName>
</protein>
<evidence type="ECO:0000259" key="3">
    <source>
        <dbReference type="Pfam" id="PF17109"/>
    </source>
</evidence>
<feature type="non-terminal residue" evidence="5">
    <location>
        <position position="583"/>
    </location>
</feature>
<evidence type="ECO:0000313" key="6">
    <source>
        <dbReference type="Proteomes" id="UP000016930"/>
    </source>
</evidence>